<sequence>MIVTFCRRLNDHLARFWWGQQDQRESMKWTSWRAICRHKILGGLGFLDFNNNNIALLAKQAWRILQNPDNMLTVMYKAKYFFQTLFLQAVLGSRTSWD</sequence>
<organism evidence="1 2">
    <name type="scientific">Linum trigynum</name>
    <dbReference type="NCBI Taxonomy" id="586398"/>
    <lineage>
        <taxon>Eukaryota</taxon>
        <taxon>Viridiplantae</taxon>
        <taxon>Streptophyta</taxon>
        <taxon>Embryophyta</taxon>
        <taxon>Tracheophyta</taxon>
        <taxon>Spermatophyta</taxon>
        <taxon>Magnoliopsida</taxon>
        <taxon>eudicotyledons</taxon>
        <taxon>Gunneridae</taxon>
        <taxon>Pentapetalae</taxon>
        <taxon>rosids</taxon>
        <taxon>fabids</taxon>
        <taxon>Malpighiales</taxon>
        <taxon>Linaceae</taxon>
        <taxon>Linum</taxon>
    </lineage>
</organism>
<dbReference type="Proteomes" id="UP001497516">
    <property type="component" value="Chromosome 3"/>
</dbReference>
<evidence type="ECO:0000313" key="2">
    <source>
        <dbReference type="Proteomes" id="UP001497516"/>
    </source>
</evidence>
<dbReference type="EMBL" id="OZ034816">
    <property type="protein sequence ID" value="CAL1377000.1"/>
    <property type="molecule type" value="Genomic_DNA"/>
</dbReference>
<gene>
    <name evidence="1" type="ORF">LTRI10_LOCUS18686</name>
</gene>
<reference evidence="1 2" key="1">
    <citation type="submission" date="2024-04" db="EMBL/GenBank/DDBJ databases">
        <authorList>
            <person name="Fracassetti M."/>
        </authorList>
    </citation>
    <scope>NUCLEOTIDE SEQUENCE [LARGE SCALE GENOMIC DNA]</scope>
</reference>
<proteinExistence type="predicted"/>
<keyword evidence="2" id="KW-1185">Reference proteome</keyword>
<protein>
    <submittedName>
        <fullName evidence="1">Uncharacterized protein</fullName>
    </submittedName>
</protein>
<dbReference type="AlphaFoldDB" id="A0AAV2DUG3"/>
<evidence type="ECO:0000313" key="1">
    <source>
        <dbReference type="EMBL" id="CAL1377000.1"/>
    </source>
</evidence>
<name>A0AAV2DUG3_9ROSI</name>
<accession>A0AAV2DUG3</accession>